<reference evidence="1 2" key="1">
    <citation type="journal article" date="2014" name="Science">
        <title>Plant genetics. Early allopolyploid evolution in the post-Neolithic Brassica napus oilseed genome.</title>
        <authorList>
            <person name="Chalhoub B."/>
            <person name="Denoeud F."/>
            <person name="Liu S."/>
            <person name="Parkin I.A."/>
            <person name="Tang H."/>
            <person name="Wang X."/>
            <person name="Chiquet J."/>
            <person name="Belcram H."/>
            <person name="Tong C."/>
            <person name="Samans B."/>
            <person name="Correa M."/>
            <person name="Da Silva C."/>
            <person name="Just J."/>
            <person name="Falentin C."/>
            <person name="Koh C.S."/>
            <person name="Le Clainche I."/>
            <person name="Bernard M."/>
            <person name="Bento P."/>
            <person name="Noel B."/>
            <person name="Labadie K."/>
            <person name="Alberti A."/>
            <person name="Charles M."/>
            <person name="Arnaud D."/>
            <person name="Guo H."/>
            <person name="Daviaud C."/>
            <person name="Alamery S."/>
            <person name="Jabbari K."/>
            <person name="Zhao M."/>
            <person name="Edger P.P."/>
            <person name="Chelaifa H."/>
            <person name="Tack D."/>
            <person name="Lassalle G."/>
            <person name="Mestiri I."/>
            <person name="Schnel N."/>
            <person name="Le Paslier M.C."/>
            <person name="Fan G."/>
            <person name="Renault V."/>
            <person name="Bayer P.E."/>
            <person name="Golicz A.A."/>
            <person name="Manoli S."/>
            <person name="Lee T.H."/>
            <person name="Thi V.H."/>
            <person name="Chalabi S."/>
            <person name="Hu Q."/>
            <person name="Fan C."/>
            <person name="Tollenaere R."/>
            <person name="Lu Y."/>
            <person name="Battail C."/>
            <person name="Shen J."/>
            <person name="Sidebottom C.H."/>
            <person name="Wang X."/>
            <person name="Canaguier A."/>
            <person name="Chauveau A."/>
            <person name="Berard A."/>
            <person name="Deniot G."/>
            <person name="Guan M."/>
            <person name="Liu Z."/>
            <person name="Sun F."/>
            <person name="Lim Y.P."/>
            <person name="Lyons E."/>
            <person name="Town C.D."/>
            <person name="Bancroft I."/>
            <person name="Wang X."/>
            <person name="Meng J."/>
            <person name="Ma J."/>
            <person name="Pires J.C."/>
            <person name="King G.J."/>
            <person name="Brunel D."/>
            <person name="Delourme R."/>
            <person name="Renard M."/>
            <person name="Aury J.M."/>
            <person name="Adams K.L."/>
            <person name="Batley J."/>
            <person name="Snowdon R.J."/>
            <person name="Tost J."/>
            <person name="Edwards D."/>
            <person name="Zhou Y."/>
            <person name="Hua W."/>
            <person name="Sharpe A.G."/>
            <person name="Paterson A.H."/>
            <person name="Guan C."/>
            <person name="Wincker P."/>
        </authorList>
    </citation>
    <scope>NUCLEOTIDE SEQUENCE [LARGE SCALE GENOMIC DNA]</scope>
    <source>
        <strain evidence="2">cv. Darmor-bzh</strain>
    </source>
</reference>
<evidence type="ECO:0000313" key="1">
    <source>
        <dbReference type="EMBL" id="CDY36166.1"/>
    </source>
</evidence>
<proteinExistence type="predicted"/>
<sequence length="37" mass="4185">MIGSISIQLELALVLVEGRSKTARSECDDLWFEFLTI</sequence>
<gene>
    <name evidence="1" type="primary">BnaC04g37280D</name>
    <name evidence="1" type="ORF">GSBRNA2T00060019001</name>
</gene>
<dbReference type="Gramene" id="CDY36166">
    <property type="protein sequence ID" value="CDY36166"/>
    <property type="gene ID" value="GSBRNA2T00060019001"/>
</dbReference>
<organism evidence="1 2">
    <name type="scientific">Brassica napus</name>
    <name type="common">Rape</name>
    <dbReference type="NCBI Taxonomy" id="3708"/>
    <lineage>
        <taxon>Eukaryota</taxon>
        <taxon>Viridiplantae</taxon>
        <taxon>Streptophyta</taxon>
        <taxon>Embryophyta</taxon>
        <taxon>Tracheophyta</taxon>
        <taxon>Spermatophyta</taxon>
        <taxon>Magnoliopsida</taxon>
        <taxon>eudicotyledons</taxon>
        <taxon>Gunneridae</taxon>
        <taxon>Pentapetalae</taxon>
        <taxon>rosids</taxon>
        <taxon>malvids</taxon>
        <taxon>Brassicales</taxon>
        <taxon>Brassicaceae</taxon>
        <taxon>Brassiceae</taxon>
        <taxon>Brassica</taxon>
    </lineage>
</organism>
<evidence type="ECO:0000313" key="2">
    <source>
        <dbReference type="Proteomes" id="UP000028999"/>
    </source>
</evidence>
<dbReference type="PaxDb" id="3708-A0A078HEG2"/>
<dbReference type="AlphaFoldDB" id="A0A078HEG2"/>
<protein>
    <submittedName>
        <fullName evidence="1">BnaC04g37280D protein</fullName>
    </submittedName>
</protein>
<dbReference type="EMBL" id="LK032368">
    <property type="protein sequence ID" value="CDY36166.1"/>
    <property type="molecule type" value="Genomic_DNA"/>
</dbReference>
<accession>A0A078HEG2</accession>
<dbReference type="Proteomes" id="UP000028999">
    <property type="component" value="Unassembled WGS sequence"/>
</dbReference>
<name>A0A078HEG2_BRANA</name>
<keyword evidence="2" id="KW-1185">Reference proteome</keyword>